<protein>
    <submittedName>
        <fullName evidence="3">IS3 family transposase</fullName>
    </submittedName>
</protein>
<dbReference type="InterPro" id="IPR002514">
    <property type="entry name" value="Transposase_8"/>
</dbReference>
<dbReference type="PANTHER" id="PTHR37936:SF3">
    <property type="entry name" value="TRANSPOSASE INSC FOR INSERTION ELEMENT IS2A-RELATED"/>
    <property type="match status" value="1"/>
</dbReference>
<dbReference type="NCBIfam" id="NF033516">
    <property type="entry name" value="transpos_IS3"/>
    <property type="match status" value="1"/>
</dbReference>
<dbReference type="Pfam" id="PF13683">
    <property type="entry name" value="rve_3"/>
    <property type="match status" value="1"/>
</dbReference>
<dbReference type="InterPro" id="IPR025948">
    <property type="entry name" value="HTH-like_dom"/>
</dbReference>
<reference evidence="3" key="1">
    <citation type="submission" date="2023-10" db="EMBL/GenBank/DDBJ databases">
        <title>Surveillance and assessment of the effects of hospital wastewater treatment on clearance of pathogenic bacterial and antimicrobial resistance genes.</title>
        <authorList>
            <person name="Wu Y."/>
        </authorList>
    </citation>
    <scope>NUCLEOTIDE SEQUENCE</scope>
    <source>
        <strain evidence="3">23-M-SRM-33-1</strain>
    </source>
</reference>
<dbReference type="Gene3D" id="3.30.420.10">
    <property type="entry name" value="Ribonuclease H-like superfamily/Ribonuclease H"/>
    <property type="match status" value="1"/>
</dbReference>
<dbReference type="PANTHER" id="PTHR37936">
    <property type="entry name" value="TRANSPOSASE INSC FOR INSERTION ELEMENT IS2A-RELATED"/>
    <property type="match status" value="1"/>
</dbReference>
<accession>A0AAW8XY63</accession>
<dbReference type="GO" id="GO:0015074">
    <property type="term" value="P:DNA integration"/>
    <property type="evidence" value="ECO:0007669"/>
    <property type="project" value="InterPro"/>
</dbReference>
<dbReference type="SUPFAM" id="SSF46689">
    <property type="entry name" value="Homeodomain-like"/>
    <property type="match status" value="1"/>
</dbReference>
<dbReference type="GO" id="GO:0004803">
    <property type="term" value="F:transposase activity"/>
    <property type="evidence" value="ECO:0007669"/>
    <property type="project" value="InterPro"/>
</dbReference>
<sequence>MIDVLGPEKRRRRSVQEKIAIVQQSFEPGMTVSLVARQHGVAASQLFLWRKQYQEGSLTAVAAGEQVVPASELASAMKQIKELQSLLGKKTMENELLKEAVEYGRPKKVDSARALVAGGWRISLVSRCLRVSRAQLHAMARRTKNWQDRRRRRKPDDTDVLARIHTVIGALPTYGYCRVWALLRRQSESDDMAVINAKRVYRIMRQNALLLERKPAIPPSKRAHTGKVAVGESNQRWCSDGFGSSCDNGEKLRVTFALDYCDREALHWAASNGGYDSETVQDVILGAVERRFGSNLPASPVEWLTDNGSAYRSHQTRQFARMVGLEPKHTAVRSPQSNGMAESFVKTMKRDYISIMAKPDGLTAVKNLAEAFEHYNEWHPHSALGYLRRRTSHGLSDKKCMEI</sequence>
<comment type="caution">
    <text evidence="3">The sequence shown here is derived from an EMBL/GenBank/DDBJ whole genome shotgun (WGS) entry which is preliminary data.</text>
</comment>
<organism evidence="3 4">
    <name type="scientific">Klebsiella quasipneumoniae subsp. quasipneumoniae</name>
    <dbReference type="NCBI Taxonomy" id="1667327"/>
    <lineage>
        <taxon>Bacteria</taxon>
        <taxon>Pseudomonadati</taxon>
        <taxon>Pseudomonadota</taxon>
        <taxon>Gammaproteobacteria</taxon>
        <taxon>Enterobacterales</taxon>
        <taxon>Enterobacteriaceae</taxon>
        <taxon>Klebsiella/Raoultella group</taxon>
        <taxon>Klebsiella</taxon>
        <taxon>Klebsiella pneumoniae complex</taxon>
    </lineage>
</organism>
<gene>
    <name evidence="3" type="ORF">RZP41_28790</name>
</gene>
<dbReference type="PROSITE" id="PS50994">
    <property type="entry name" value="INTEGRASE"/>
    <property type="match status" value="1"/>
</dbReference>
<dbReference type="InterPro" id="IPR001584">
    <property type="entry name" value="Integrase_cat-core"/>
</dbReference>
<dbReference type="AlphaFoldDB" id="A0AAW8XY63"/>
<proteinExistence type="inferred from homology"/>
<dbReference type="GO" id="GO:0006313">
    <property type="term" value="P:DNA transposition"/>
    <property type="evidence" value="ECO:0007669"/>
    <property type="project" value="InterPro"/>
</dbReference>
<name>A0AAW8XY63_9ENTR</name>
<dbReference type="Pfam" id="PF01527">
    <property type="entry name" value="HTH_Tnp_1"/>
    <property type="match status" value="1"/>
</dbReference>
<evidence type="ECO:0000313" key="4">
    <source>
        <dbReference type="Proteomes" id="UP001284547"/>
    </source>
</evidence>
<dbReference type="InterPro" id="IPR036397">
    <property type="entry name" value="RNaseH_sf"/>
</dbReference>
<dbReference type="InterPro" id="IPR048020">
    <property type="entry name" value="Transpos_IS3"/>
</dbReference>
<dbReference type="Pfam" id="PF13276">
    <property type="entry name" value="HTH_21"/>
    <property type="match status" value="1"/>
</dbReference>
<feature type="domain" description="Integrase catalytic" evidence="2">
    <location>
        <begin position="214"/>
        <end position="396"/>
    </location>
</feature>
<dbReference type="GO" id="GO:0003677">
    <property type="term" value="F:DNA binding"/>
    <property type="evidence" value="ECO:0007669"/>
    <property type="project" value="InterPro"/>
</dbReference>
<dbReference type="RefSeq" id="WP_093515578.1">
    <property type="nucleotide sequence ID" value="NZ_AP026410.1"/>
</dbReference>
<dbReference type="Proteomes" id="UP001284547">
    <property type="component" value="Unassembled WGS sequence"/>
</dbReference>
<dbReference type="InterPro" id="IPR009057">
    <property type="entry name" value="Homeodomain-like_sf"/>
</dbReference>
<dbReference type="SUPFAM" id="SSF53098">
    <property type="entry name" value="Ribonuclease H-like"/>
    <property type="match status" value="1"/>
</dbReference>
<evidence type="ECO:0000313" key="3">
    <source>
        <dbReference type="EMBL" id="MDV0845198.1"/>
    </source>
</evidence>
<evidence type="ECO:0000256" key="1">
    <source>
        <dbReference type="ARBA" id="ARBA00009964"/>
    </source>
</evidence>
<dbReference type="InterPro" id="IPR012337">
    <property type="entry name" value="RNaseH-like_sf"/>
</dbReference>
<evidence type="ECO:0000259" key="2">
    <source>
        <dbReference type="PROSITE" id="PS50994"/>
    </source>
</evidence>
<comment type="similarity">
    <text evidence="1">Belongs to the transposase 8 family.</text>
</comment>
<dbReference type="EMBL" id="JAWHZD010000049">
    <property type="protein sequence ID" value="MDV0845198.1"/>
    <property type="molecule type" value="Genomic_DNA"/>
</dbReference>